<protein>
    <submittedName>
        <fullName evidence="1">Uncharacterized protein</fullName>
    </submittedName>
</protein>
<dbReference type="OrthoDB" id="10631393at2759"/>
<evidence type="ECO:0000313" key="2">
    <source>
        <dbReference type="Proteomes" id="UP000748756"/>
    </source>
</evidence>
<comment type="caution">
    <text evidence="1">The sequence shown here is derived from an EMBL/GenBank/DDBJ whole genome shotgun (WGS) entry which is preliminary data.</text>
</comment>
<reference evidence="1" key="1">
    <citation type="journal article" date="2020" name="Fungal Divers.">
        <title>Resolving the Mortierellaceae phylogeny through synthesis of multi-gene phylogenetics and phylogenomics.</title>
        <authorList>
            <person name="Vandepol N."/>
            <person name="Liber J."/>
            <person name="Desiro A."/>
            <person name="Na H."/>
            <person name="Kennedy M."/>
            <person name="Barry K."/>
            <person name="Grigoriev I.V."/>
            <person name="Miller A.N."/>
            <person name="O'Donnell K."/>
            <person name="Stajich J.E."/>
            <person name="Bonito G."/>
        </authorList>
    </citation>
    <scope>NUCLEOTIDE SEQUENCE</scope>
    <source>
        <strain evidence="1">NRRL 6426</strain>
    </source>
</reference>
<organism evidence="1 2">
    <name type="scientific">Linnemannia schmuckeri</name>
    <dbReference type="NCBI Taxonomy" id="64567"/>
    <lineage>
        <taxon>Eukaryota</taxon>
        <taxon>Fungi</taxon>
        <taxon>Fungi incertae sedis</taxon>
        <taxon>Mucoromycota</taxon>
        <taxon>Mortierellomycotina</taxon>
        <taxon>Mortierellomycetes</taxon>
        <taxon>Mortierellales</taxon>
        <taxon>Mortierellaceae</taxon>
        <taxon>Linnemannia</taxon>
    </lineage>
</organism>
<dbReference type="AlphaFoldDB" id="A0A9P5UUY8"/>
<dbReference type="Proteomes" id="UP000748756">
    <property type="component" value="Unassembled WGS sequence"/>
</dbReference>
<keyword evidence="2" id="KW-1185">Reference proteome</keyword>
<proteinExistence type="predicted"/>
<sequence>STASRPIAGEWDWTEEDYNHQHNTAVKASIDRKKYPLGFSIHCVAKTGVLPRCADCGEQMEREHRRLALRKFTDEERGFTGAQSFYIRQECLYHLSNKEQEMAIREIQM</sequence>
<evidence type="ECO:0000313" key="1">
    <source>
        <dbReference type="EMBL" id="KAF9119505.1"/>
    </source>
</evidence>
<dbReference type="EMBL" id="JAAAUQ010002999">
    <property type="protein sequence ID" value="KAF9119505.1"/>
    <property type="molecule type" value="Genomic_DNA"/>
</dbReference>
<feature type="non-terminal residue" evidence="1">
    <location>
        <position position="1"/>
    </location>
</feature>
<gene>
    <name evidence="1" type="ORF">BG015_006303</name>
</gene>
<name>A0A9P5UUY8_9FUNG</name>
<accession>A0A9P5UUY8</accession>